<dbReference type="CDD" id="cd09281">
    <property type="entry name" value="UPF0066"/>
    <property type="match status" value="1"/>
</dbReference>
<dbReference type="PANTHER" id="PTHR12818">
    <property type="entry name" value="TRNA (ADENINE(37)-N6)-METHYLTRANSFERASE"/>
    <property type="match status" value="1"/>
</dbReference>
<dbReference type="STRING" id="406100.SAMN04488052_101645"/>
<evidence type="ECO:0000256" key="2">
    <source>
        <dbReference type="ARBA" id="ARBA00033753"/>
    </source>
</evidence>
<evidence type="ECO:0000313" key="5">
    <source>
        <dbReference type="Proteomes" id="UP000199657"/>
    </source>
</evidence>
<feature type="domain" description="TsaA-like" evidence="3">
    <location>
        <begin position="1"/>
        <end position="142"/>
    </location>
</feature>
<keyword evidence="4" id="KW-0489">Methyltransferase</keyword>
<dbReference type="Pfam" id="PF01980">
    <property type="entry name" value="TrmO_N"/>
    <property type="match status" value="1"/>
</dbReference>
<keyword evidence="4" id="KW-0808">Transferase</keyword>
<dbReference type="PANTHER" id="PTHR12818:SF0">
    <property type="entry name" value="TRNA (ADENINE(37)-N6)-METHYLTRANSFERASE"/>
    <property type="match status" value="1"/>
</dbReference>
<dbReference type="InterPro" id="IPR036413">
    <property type="entry name" value="YaeB-like_sf"/>
</dbReference>
<sequence length="226" mass="25226">MEPIGIVHSCFDERFGTPRQPGLVPAATARLELLPPFDAADVLRGLEGFSHVWILYRFHANQHDRWSPTVRPPRLGGNTRTGVLATRSPFRPNPIGLSVVELEAVVVGREWRGLRLRNHDLVDGTPVLDIKPYLPYADSIPDAVTPDAFAAEGGRLDVVFAPELLHEPPANDGGWRRLVEQSLATDPRPAFREQDDTREYGVSIEGYNVRFRVGKDRRVQVVAIGR</sequence>
<keyword evidence="5" id="KW-1185">Reference proteome</keyword>
<dbReference type="SUPFAM" id="SSF118196">
    <property type="entry name" value="YaeB-like"/>
    <property type="match status" value="1"/>
</dbReference>
<dbReference type="InterPro" id="IPR041369">
    <property type="entry name" value="TrmO_C"/>
</dbReference>
<dbReference type="GO" id="GO:0032259">
    <property type="term" value="P:methylation"/>
    <property type="evidence" value="ECO:0007669"/>
    <property type="project" value="UniProtKB-KW"/>
</dbReference>
<proteinExistence type="inferred from homology"/>
<dbReference type="GO" id="GO:0008168">
    <property type="term" value="F:methyltransferase activity"/>
    <property type="evidence" value="ECO:0007669"/>
    <property type="project" value="UniProtKB-KW"/>
</dbReference>
<comment type="similarity">
    <text evidence="2">Belongs to the tRNA methyltransferase O family.</text>
</comment>
<dbReference type="RefSeq" id="WP_091639854.1">
    <property type="nucleotide sequence ID" value="NZ_FOEG01000001.1"/>
</dbReference>
<evidence type="ECO:0000313" key="4">
    <source>
        <dbReference type="EMBL" id="SEO54957.1"/>
    </source>
</evidence>
<evidence type="ECO:0000259" key="3">
    <source>
        <dbReference type="PROSITE" id="PS51668"/>
    </source>
</evidence>
<accession>A0A1H8QLZ7</accession>
<dbReference type="Proteomes" id="UP000199657">
    <property type="component" value="Unassembled WGS sequence"/>
</dbReference>
<reference evidence="4 5" key="1">
    <citation type="submission" date="2016-10" db="EMBL/GenBank/DDBJ databases">
        <authorList>
            <person name="de Groot N.N."/>
        </authorList>
    </citation>
    <scope>NUCLEOTIDE SEQUENCE [LARGE SCALE GENOMIC DNA]</scope>
    <source>
        <strain evidence="4 5">CGMCC 1.6291</strain>
    </source>
</reference>
<dbReference type="Gene3D" id="3.30.2310.10">
    <property type="entry name" value="YaeB-like"/>
    <property type="match status" value="1"/>
</dbReference>
<dbReference type="InterPro" id="IPR036414">
    <property type="entry name" value="YaeB_N_sf"/>
</dbReference>
<keyword evidence="1" id="KW-0949">S-adenosyl-L-methionine</keyword>
<evidence type="ECO:0000256" key="1">
    <source>
        <dbReference type="ARBA" id="ARBA00022691"/>
    </source>
</evidence>
<dbReference type="AlphaFoldDB" id="A0A1H8QLZ7"/>
<dbReference type="Gene3D" id="2.40.30.70">
    <property type="entry name" value="YaeB-like"/>
    <property type="match status" value="1"/>
</dbReference>
<dbReference type="InterPro" id="IPR040372">
    <property type="entry name" value="YaeB-like"/>
</dbReference>
<dbReference type="InterPro" id="IPR023370">
    <property type="entry name" value="TrmO-like_N"/>
</dbReference>
<name>A0A1H8QLZ7_9GAMM</name>
<organism evidence="4 5">
    <name type="scientific">Aquisalimonas asiatica</name>
    <dbReference type="NCBI Taxonomy" id="406100"/>
    <lineage>
        <taxon>Bacteria</taxon>
        <taxon>Pseudomonadati</taxon>
        <taxon>Pseudomonadota</taxon>
        <taxon>Gammaproteobacteria</taxon>
        <taxon>Chromatiales</taxon>
        <taxon>Ectothiorhodospiraceae</taxon>
        <taxon>Aquisalimonas</taxon>
    </lineage>
</organism>
<dbReference type="OrthoDB" id="9804309at2"/>
<dbReference type="Pfam" id="PF18389">
    <property type="entry name" value="TrmO_C"/>
    <property type="match status" value="1"/>
</dbReference>
<protein>
    <submittedName>
        <fullName evidence="4">tRNA-Thr(GGU) m(6)t(6)A37 methyltransferase TsaA</fullName>
    </submittedName>
</protein>
<dbReference type="EMBL" id="FOEG01000001">
    <property type="protein sequence ID" value="SEO54957.1"/>
    <property type="molecule type" value="Genomic_DNA"/>
</dbReference>
<gene>
    <name evidence="4" type="ORF">SAMN04488052_101645</name>
</gene>
<dbReference type="NCBIfam" id="TIGR00104">
    <property type="entry name" value="tRNA_TsaA"/>
    <property type="match status" value="1"/>
</dbReference>
<dbReference type="PROSITE" id="PS51668">
    <property type="entry name" value="TSAA_2"/>
    <property type="match status" value="1"/>
</dbReference>